<comment type="caution">
    <text evidence="1">The sequence shown here is derived from an EMBL/GenBank/DDBJ whole genome shotgun (WGS) entry which is preliminary data.</text>
</comment>
<gene>
    <name evidence="1" type="ORF">RRG08_009193</name>
</gene>
<name>A0AAE0Z8Z7_9GAST</name>
<keyword evidence="2" id="KW-1185">Reference proteome</keyword>
<proteinExistence type="predicted"/>
<evidence type="ECO:0000313" key="2">
    <source>
        <dbReference type="Proteomes" id="UP001283361"/>
    </source>
</evidence>
<dbReference type="Proteomes" id="UP001283361">
    <property type="component" value="Unassembled WGS sequence"/>
</dbReference>
<organism evidence="1 2">
    <name type="scientific">Elysia crispata</name>
    <name type="common">lettuce slug</name>
    <dbReference type="NCBI Taxonomy" id="231223"/>
    <lineage>
        <taxon>Eukaryota</taxon>
        <taxon>Metazoa</taxon>
        <taxon>Spiralia</taxon>
        <taxon>Lophotrochozoa</taxon>
        <taxon>Mollusca</taxon>
        <taxon>Gastropoda</taxon>
        <taxon>Heterobranchia</taxon>
        <taxon>Euthyneura</taxon>
        <taxon>Panpulmonata</taxon>
        <taxon>Sacoglossa</taxon>
        <taxon>Placobranchoidea</taxon>
        <taxon>Plakobranchidae</taxon>
        <taxon>Elysia</taxon>
    </lineage>
</organism>
<reference evidence="1" key="1">
    <citation type="journal article" date="2023" name="G3 (Bethesda)">
        <title>A reference genome for the long-term kleptoplast-retaining sea slug Elysia crispata morphotype clarki.</title>
        <authorList>
            <person name="Eastman K.E."/>
            <person name="Pendleton A.L."/>
            <person name="Shaikh M.A."/>
            <person name="Suttiyut T."/>
            <person name="Ogas R."/>
            <person name="Tomko P."/>
            <person name="Gavelis G."/>
            <person name="Widhalm J.R."/>
            <person name="Wisecaver J.H."/>
        </authorList>
    </citation>
    <scope>NUCLEOTIDE SEQUENCE</scope>
    <source>
        <strain evidence="1">ECLA1</strain>
    </source>
</reference>
<evidence type="ECO:0000313" key="1">
    <source>
        <dbReference type="EMBL" id="KAK3764511.1"/>
    </source>
</evidence>
<dbReference type="EMBL" id="JAWDGP010004435">
    <property type="protein sequence ID" value="KAK3764511.1"/>
    <property type="molecule type" value="Genomic_DNA"/>
</dbReference>
<accession>A0AAE0Z8Z7</accession>
<sequence length="115" mass="13093">MVQNFKKSLKKSLLPPKAALQKFLMQYRRTLLSSGLSPSELLNGRQISTKIDVLKPSVPHIMLHKESKKVNRSEQALNSFKFRVGDPCYAKVFSTRSEKSPKWVQMGTSSYHQGI</sequence>
<protein>
    <submittedName>
        <fullName evidence="1">Uncharacterized protein</fullName>
    </submittedName>
</protein>
<dbReference type="AlphaFoldDB" id="A0AAE0Z8Z7"/>